<feature type="compositionally biased region" description="Polar residues" evidence="2">
    <location>
        <begin position="124"/>
        <end position="140"/>
    </location>
</feature>
<dbReference type="PANTHER" id="PTHR35392">
    <property type="entry name" value="ZN(II)2CYS6 TRANSCRIPTION FACTOR (EUROFUNG)-RELATED-RELATED"/>
    <property type="match status" value="1"/>
</dbReference>
<evidence type="ECO:0000259" key="3">
    <source>
        <dbReference type="PROSITE" id="PS50048"/>
    </source>
</evidence>
<dbReference type="PANTHER" id="PTHR35392:SF3">
    <property type="entry name" value="ZN(2)-C6 FUNGAL-TYPE DOMAIN-CONTAINING PROTEIN"/>
    <property type="match status" value="1"/>
</dbReference>
<dbReference type="InterPro" id="IPR052973">
    <property type="entry name" value="Fungal_sec-metab_reg_TF"/>
</dbReference>
<proteinExistence type="predicted"/>
<feature type="region of interest" description="Disordered" evidence="2">
    <location>
        <begin position="114"/>
        <end position="140"/>
    </location>
</feature>
<organism evidence="4 5">
    <name type="scientific">Discina gigas</name>
    <dbReference type="NCBI Taxonomy" id="1032678"/>
    <lineage>
        <taxon>Eukaryota</taxon>
        <taxon>Fungi</taxon>
        <taxon>Dikarya</taxon>
        <taxon>Ascomycota</taxon>
        <taxon>Pezizomycotina</taxon>
        <taxon>Pezizomycetes</taxon>
        <taxon>Pezizales</taxon>
        <taxon>Discinaceae</taxon>
        <taxon>Discina</taxon>
    </lineage>
</organism>
<evidence type="ECO:0000313" key="5">
    <source>
        <dbReference type="Proteomes" id="UP001447188"/>
    </source>
</evidence>
<dbReference type="PROSITE" id="PS50048">
    <property type="entry name" value="ZN2_CY6_FUNGAL_2"/>
    <property type="match status" value="1"/>
</dbReference>
<sequence>MTEHYGYQGYNKAYWDRLVSETEIPIPAGTLEGLEDLTEGFLDCEHRDRDGTPSGPDHAFPQTSPDTIQKAATAVSQSCRLNYPSGVTPYQPTPPGLLWSRVVAVFVESINSSKWTPSREDASNEVQMPDQNKGQNEVLQNDSGSVHDVQMVHYSPGITYKPLRDVQESRRRKSLARKRTKLGLDQIARETVCCDDTGNIQGTITTFGVTQQARTPFDDESKKLTAATRKEGACMKCRRGKKRCNWSGDPRYEPCMTCMSLRLGLPRMPCFKAEITEAALFRLQPSTDNPLHNWGFRKQVCKLEDDIGMLVPLKRLWITQDVGIESTVCISVAQFTPKPEDKTGYVWMGENGANTMEMPHYWITNIQEARRDMSEYIQRSVDEYIELALKGSDGILRDTFVIAKRVALSGDHMVRRALSLWSASRMIEKTWRICGEDKLGLEASTDPANPWNGIIPVTPIMDTQLDQIVIRDFLVPLRVFLLQELQEKIRGYKRENWFSIFLTIFILLSNTESILAHSRRFSRRYGMGGRYGYPGQYSSSEGFFHGAKIMLAHFHFISKGHLPLLLDWKSPKAAAVAGLDTEQAEYMNRLKEQIREKGGSILDLRSKHKYETDLYWCHQMFFEGWTPGQPRIEEEEEIHEQTLSARCDL</sequence>
<dbReference type="Proteomes" id="UP001447188">
    <property type="component" value="Unassembled WGS sequence"/>
</dbReference>
<name>A0ABR3GVS4_9PEZI</name>
<evidence type="ECO:0000313" key="4">
    <source>
        <dbReference type="EMBL" id="KAL0639963.1"/>
    </source>
</evidence>
<keyword evidence="5" id="KW-1185">Reference proteome</keyword>
<reference evidence="4 5" key="1">
    <citation type="submission" date="2024-02" db="EMBL/GenBank/DDBJ databases">
        <title>Discinaceae phylogenomics.</title>
        <authorList>
            <person name="Dirks A.C."/>
            <person name="James T.Y."/>
        </authorList>
    </citation>
    <scope>NUCLEOTIDE SEQUENCE [LARGE SCALE GENOMIC DNA]</scope>
    <source>
        <strain evidence="4 5">ACD0624</strain>
    </source>
</reference>
<gene>
    <name evidence="4" type="ORF">Q9L58_001055</name>
</gene>
<protein>
    <recommendedName>
        <fullName evidence="3">Zn(2)-C6 fungal-type domain-containing protein</fullName>
    </recommendedName>
</protein>
<accession>A0ABR3GVS4</accession>
<evidence type="ECO:0000256" key="2">
    <source>
        <dbReference type="SAM" id="MobiDB-lite"/>
    </source>
</evidence>
<comment type="caution">
    <text evidence="4">The sequence shown here is derived from an EMBL/GenBank/DDBJ whole genome shotgun (WGS) entry which is preliminary data.</text>
</comment>
<keyword evidence="1" id="KW-0539">Nucleus</keyword>
<dbReference type="InterPro" id="IPR001138">
    <property type="entry name" value="Zn2Cys6_DnaBD"/>
</dbReference>
<evidence type="ECO:0000256" key="1">
    <source>
        <dbReference type="ARBA" id="ARBA00023242"/>
    </source>
</evidence>
<dbReference type="EMBL" id="JBBBZM010000007">
    <property type="protein sequence ID" value="KAL0639963.1"/>
    <property type="molecule type" value="Genomic_DNA"/>
</dbReference>
<feature type="domain" description="Zn(2)-C6 fungal-type" evidence="3">
    <location>
        <begin position="233"/>
        <end position="270"/>
    </location>
</feature>